<feature type="transmembrane region" description="Helical" evidence="1">
    <location>
        <begin position="300"/>
        <end position="324"/>
    </location>
</feature>
<name>A0AAW2GMM0_9HYME</name>
<reference evidence="2 3" key="1">
    <citation type="submission" date="2023-03" db="EMBL/GenBank/DDBJ databases">
        <title>High recombination rates correlate with genetic variation in Cardiocondyla obscurior ants.</title>
        <authorList>
            <person name="Errbii M."/>
        </authorList>
    </citation>
    <scope>NUCLEOTIDE SEQUENCE [LARGE SCALE GENOMIC DNA]</scope>
    <source>
        <strain evidence="2">Alpha-2009</strain>
        <tissue evidence="2">Whole body</tissue>
    </source>
</reference>
<dbReference type="EMBL" id="JADYXP020000003">
    <property type="protein sequence ID" value="KAL0128582.1"/>
    <property type="molecule type" value="Genomic_DNA"/>
</dbReference>
<evidence type="ECO:0000256" key="1">
    <source>
        <dbReference type="SAM" id="Phobius"/>
    </source>
</evidence>
<dbReference type="Pfam" id="PF24664">
    <property type="entry name" value="Monjiviricetes_fusion"/>
    <property type="match status" value="1"/>
</dbReference>
<evidence type="ECO:0000313" key="2">
    <source>
        <dbReference type="EMBL" id="KAL0128582.1"/>
    </source>
</evidence>
<gene>
    <name evidence="2" type="ORF">PUN28_003737</name>
</gene>
<evidence type="ECO:0008006" key="4">
    <source>
        <dbReference type="Google" id="ProtNLM"/>
    </source>
</evidence>
<comment type="caution">
    <text evidence="2">The sequence shown here is derived from an EMBL/GenBank/DDBJ whole genome shotgun (WGS) entry which is preliminary data.</text>
</comment>
<keyword evidence="1" id="KW-0812">Transmembrane</keyword>
<keyword evidence="1" id="KW-1133">Transmembrane helix</keyword>
<organism evidence="2 3">
    <name type="scientific">Cardiocondyla obscurior</name>
    <dbReference type="NCBI Taxonomy" id="286306"/>
    <lineage>
        <taxon>Eukaryota</taxon>
        <taxon>Metazoa</taxon>
        <taxon>Ecdysozoa</taxon>
        <taxon>Arthropoda</taxon>
        <taxon>Hexapoda</taxon>
        <taxon>Insecta</taxon>
        <taxon>Pterygota</taxon>
        <taxon>Neoptera</taxon>
        <taxon>Endopterygota</taxon>
        <taxon>Hymenoptera</taxon>
        <taxon>Apocrita</taxon>
        <taxon>Aculeata</taxon>
        <taxon>Formicoidea</taxon>
        <taxon>Formicidae</taxon>
        <taxon>Myrmicinae</taxon>
        <taxon>Cardiocondyla</taxon>
    </lineage>
</organism>
<dbReference type="Proteomes" id="UP001430953">
    <property type="component" value="Unassembled WGS sequence"/>
</dbReference>
<accession>A0AAW2GMM0</accession>
<sequence>MEPPQIVYTINQQDIVFALTRTGKYTSCGFTLTQTEHPKLVIFLTDPNRYIFKNYRSSASYDLFTYVNSKFIYVERHVRQHINLLYRNVILEQCRLELQLLRNSLAIATQSPDIFAFHFMKGPGYMAVSTGEVVHIIKCVPTEVKIASTDECYDQLPVIRGNETYFLTPQTHILLQQETQINCNPLAPAMFRLDNSWYKFLPRPVESVRPTVMKPMTRPTWKYVSPGSLATSGIYTQTDLDDLKNHIMFLAERPAILNTLARGIMGEPTLVHGGSISNLIDKASIEKIAISTWQKFWSKFLIFGNISVGLMGIYLACRAIKLLIDTLVHGYDLHTVYGWSIYLIGAIWDFITNLLLHLGKGRNEYRKASAPKQAPETTFAQNHLEMENLHPKVYPTITVEKTATYTFELKE</sequence>
<protein>
    <recommendedName>
        <fullName evidence="4">Glycoprotein</fullName>
    </recommendedName>
</protein>
<feature type="transmembrane region" description="Helical" evidence="1">
    <location>
        <begin position="336"/>
        <end position="356"/>
    </location>
</feature>
<keyword evidence="1" id="KW-0472">Membrane</keyword>
<proteinExistence type="predicted"/>
<dbReference type="AlphaFoldDB" id="A0AAW2GMM0"/>
<evidence type="ECO:0000313" key="3">
    <source>
        <dbReference type="Proteomes" id="UP001430953"/>
    </source>
</evidence>
<keyword evidence="3" id="KW-1185">Reference proteome</keyword>